<evidence type="ECO:0000313" key="2">
    <source>
        <dbReference type="Proteomes" id="UP001434883"/>
    </source>
</evidence>
<sequence length="226" mass="24448">DLVLEELHLQGCKELTDYSVEILVKHQPNLLKLDISGCTELTSSLVVLGGVHAFCSPLSESKRCSLSPGLAELLSISSLMSLDLSECLHISGTELVRGLKESNAATPKLEALNLRSCTYLRVSQSSTVLLHPGGERENSAACVLSLQDLAVFSLAQLLRDSLRELDLTSCVNVTDLSVCAIATYLQKLEVLRLGWCKEVTDWGLLGMVQTSQCEPDDETVRTAAAC</sequence>
<dbReference type="PANTHER" id="PTHR13382:SF21">
    <property type="entry name" value="OS12G0601000 PROTEIN"/>
    <property type="match status" value="1"/>
</dbReference>
<organism evidence="1 2">
    <name type="scientific">Xenoophorus captivus</name>
    <dbReference type="NCBI Taxonomy" id="1517983"/>
    <lineage>
        <taxon>Eukaryota</taxon>
        <taxon>Metazoa</taxon>
        <taxon>Chordata</taxon>
        <taxon>Craniata</taxon>
        <taxon>Vertebrata</taxon>
        <taxon>Euteleostomi</taxon>
        <taxon>Actinopterygii</taxon>
        <taxon>Neopterygii</taxon>
        <taxon>Teleostei</taxon>
        <taxon>Neoteleostei</taxon>
        <taxon>Acanthomorphata</taxon>
        <taxon>Ovalentaria</taxon>
        <taxon>Atherinomorphae</taxon>
        <taxon>Cyprinodontiformes</taxon>
        <taxon>Goodeidae</taxon>
        <taxon>Xenoophorus</taxon>
    </lineage>
</organism>
<keyword evidence="2" id="KW-1185">Reference proteome</keyword>
<proteinExistence type="predicted"/>
<dbReference type="PANTHER" id="PTHR13382">
    <property type="entry name" value="MITOCHONDRIAL ATP SYNTHASE COUPLING FACTOR B"/>
    <property type="match status" value="1"/>
</dbReference>
<evidence type="ECO:0008006" key="3">
    <source>
        <dbReference type="Google" id="ProtNLM"/>
    </source>
</evidence>
<dbReference type="SUPFAM" id="SSF52047">
    <property type="entry name" value="RNI-like"/>
    <property type="match status" value="1"/>
</dbReference>
<dbReference type="Gene3D" id="3.80.10.10">
    <property type="entry name" value="Ribonuclease Inhibitor"/>
    <property type="match status" value="2"/>
</dbReference>
<dbReference type="InterPro" id="IPR006553">
    <property type="entry name" value="Leu-rich_rpt_Cys-con_subtyp"/>
</dbReference>
<name>A0ABV0RRW2_9TELE</name>
<dbReference type="EMBL" id="JAHRIN010052397">
    <property type="protein sequence ID" value="MEQ2210097.1"/>
    <property type="molecule type" value="Genomic_DNA"/>
</dbReference>
<dbReference type="InterPro" id="IPR050648">
    <property type="entry name" value="F-box_LRR-repeat"/>
</dbReference>
<protein>
    <recommendedName>
        <fullName evidence="3">Leucine rich repeat containing 29</fullName>
    </recommendedName>
</protein>
<gene>
    <name evidence="1" type="ORF">XENOCAPTIV_008404</name>
</gene>
<accession>A0ABV0RRW2</accession>
<reference evidence="1 2" key="1">
    <citation type="submission" date="2021-06" db="EMBL/GenBank/DDBJ databases">
        <authorList>
            <person name="Palmer J.M."/>
        </authorList>
    </citation>
    <scope>NUCLEOTIDE SEQUENCE [LARGE SCALE GENOMIC DNA]</scope>
    <source>
        <strain evidence="1 2">XC_2019</strain>
        <tissue evidence="1">Muscle</tissue>
    </source>
</reference>
<dbReference type="Proteomes" id="UP001434883">
    <property type="component" value="Unassembled WGS sequence"/>
</dbReference>
<dbReference type="SMART" id="SM00367">
    <property type="entry name" value="LRR_CC"/>
    <property type="match status" value="4"/>
</dbReference>
<feature type="non-terminal residue" evidence="1">
    <location>
        <position position="1"/>
    </location>
</feature>
<evidence type="ECO:0000313" key="1">
    <source>
        <dbReference type="EMBL" id="MEQ2210097.1"/>
    </source>
</evidence>
<dbReference type="InterPro" id="IPR032675">
    <property type="entry name" value="LRR_dom_sf"/>
</dbReference>
<comment type="caution">
    <text evidence="1">The sequence shown here is derived from an EMBL/GenBank/DDBJ whole genome shotgun (WGS) entry which is preliminary data.</text>
</comment>